<reference evidence="3 4" key="1">
    <citation type="submission" date="2016-09" db="EMBL/GenBank/DDBJ databases">
        <title>Extensive genetic diversity and differential bi-allelic expression allows diatom success in the polar Southern Ocean.</title>
        <authorList>
            <consortium name="DOE Joint Genome Institute"/>
            <person name="Mock T."/>
            <person name="Otillar R.P."/>
            <person name="Strauss J."/>
            <person name="Dupont C."/>
            <person name="Frickenhaus S."/>
            <person name="Maumus F."/>
            <person name="Mcmullan M."/>
            <person name="Sanges R."/>
            <person name="Schmutz J."/>
            <person name="Toseland A."/>
            <person name="Valas R."/>
            <person name="Veluchamy A."/>
            <person name="Ward B.J."/>
            <person name="Allen A."/>
            <person name="Barry K."/>
            <person name="Falciatore A."/>
            <person name="Ferrante M."/>
            <person name="Fortunato A.E."/>
            <person name="Gloeckner G."/>
            <person name="Gruber A."/>
            <person name="Hipkin R."/>
            <person name="Janech M."/>
            <person name="Kroth P."/>
            <person name="Leese F."/>
            <person name="Lindquist E."/>
            <person name="Lyon B.R."/>
            <person name="Martin J."/>
            <person name="Mayer C."/>
            <person name="Parker M."/>
            <person name="Quesneville H."/>
            <person name="Raymond J."/>
            <person name="Uhlig C."/>
            <person name="Valentin K.U."/>
            <person name="Worden A.Z."/>
            <person name="Armbrust E.V."/>
            <person name="Bowler C."/>
            <person name="Green B."/>
            <person name="Moulton V."/>
            <person name="Van Oosterhout C."/>
            <person name="Grigoriev I."/>
        </authorList>
    </citation>
    <scope>NUCLEOTIDE SEQUENCE [LARGE SCALE GENOMIC DNA]</scope>
    <source>
        <strain evidence="3 4">CCMP1102</strain>
    </source>
</reference>
<sequence>MTFLDKNVCVCCCFCYPSNKGAGAGSTPMILTIGDLFKLIIPIGWSMVAFAAFLAYIISPIVTRGDTPRWGSAILVLFNSLSAIGLSICIYNFHRKTSSYGIEDECDSDNDSNNNENDNEDGGQQQQQQQQQQDVTKQRRSQWIQFIRIHTILSILFCFISIILIIFFGIFASNLNMCAHVSCGADVGWSCITLGISIVWLFITYLGYKSYSKITSSTHTNNGSGNNNNNTENENENEAGLEL</sequence>
<name>A0A1E7EY61_9STRA</name>
<accession>A0A1E7EY61</accession>
<evidence type="ECO:0000256" key="2">
    <source>
        <dbReference type="SAM" id="Phobius"/>
    </source>
</evidence>
<organism evidence="3 4">
    <name type="scientific">Fragilariopsis cylindrus CCMP1102</name>
    <dbReference type="NCBI Taxonomy" id="635003"/>
    <lineage>
        <taxon>Eukaryota</taxon>
        <taxon>Sar</taxon>
        <taxon>Stramenopiles</taxon>
        <taxon>Ochrophyta</taxon>
        <taxon>Bacillariophyta</taxon>
        <taxon>Bacillariophyceae</taxon>
        <taxon>Bacillariophycidae</taxon>
        <taxon>Bacillariales</taxon>
        <taxon>Bacillariaceae</taxon>
        <taxon>Fragilariopsis</taxon>
    </lineage>
</organism>
<dbReference type="InterPro" id="IPR036259">
    <property type="entry name" value="MFS_trans_sf"/>
</dbReference>
<evidence type="ECO:0000313" key="4">
    <source>
        <dbReference type="Proteomes" id="UP000095751"/>
    </source>
</evidence>
<protein>
    <submittedName>
        <fullName evidence="3">Uncharacterized protein</fullName>
    </submittedName>
</protein>
<dbReference type="Proteomes" id="UP000095751">
    <property type="component" value="Unassembled WGS sequence"/>
</dbReference>
<feature type="region of interest" description="Disordered" evidence="1">
    <location>
        <begin position="104"/>
        <end position="134"/>
    </location>
</feature>
<feature type="compositionally biased region" description="Acidic residues" evidence="1">
    <location>
        <begin position="233"/>
        <end position="243"/>
    </location>
</feature>
<dbReference type="SUPFAM" id="SSF103473">
    <property type="entry name" value="MFS general substrate transporter"/>
    <property type="match status" value="1"/>
</dbReference>
<feature type="compositionally biased region" description="Low complexity" evidence="1">
    <location>
        <begin position="111"/>
        <end position="134"/>
    </location>
</feature>
<feature type="transmembrane region" description="Helical" evidence="2">
    <location>
        <begin position="149"/>
        <end position="175"/>
    </location>
</feature>
<dbReference type="KEGG" id="fcy:FRACYDRAFT_246633"/>
<feature type="compositionally biased region" description="Low complexity" evidence="1">
    <location>
        <begin position="219"/>
        <end position="232"/>
    </location>
</feature>
<evidence type="ECO:0000313" key="3">
    <source>
        <dbReference type="EMBL" id="OEU10766.1"/>
    </source>
</evidence>
<keyword evidence="2" id="KW-1133">Transmembrane helix</keyword>
<keyword evidence="2" id="KW-0812">Transmembrane</keyword>
<keyword evidence="2" id="KW-0472">Membrane</keyword>
<feature type="region of interest" description="Disordered" evidence="1">
    <location>
        <begin position="219"/>
        <end position="243"/>
    </location>
</feature>
<proteinExistence type="predicted"/>
<dbReference type="EMBL" id="KV784370">
    <property type="protein sequence ID" value="OEU10766.1"/>
    <property type="molecule type" value="Genomic_DNA"/>
</dbReference>
<dbReference type="AlphaFoldDB" id="A0A1E7EY61"/>
<feature type="transmembrane region" description="Helical" evidence="2">
    <location>
        <begin position="70"/>
        <end position="93"/>
    </location>
</feature>
<dbReference type="InParanoid" id="A0A1E7EY61"/>
<evidence type="ECO:0000256" key="1">
    <source>
        <dbReference type="SAM" id="MobiDB-lite"/>
    </source>
</evidence>
<keyword evidence="4" id="KW-1185">Reference proteome</keyword>
<feature type="transmembrane region" description="Helical" evidence="2">
    <location>
        <begin position="187"/>
        <end position="208"/>
    </location>
</feature>
<feature type="transmembrane region" description="Helical" evidence="2">
    <location>
        <begin position="39"/>
        <end position="58"/>
    </location>
</feature>
<gene>
    <name evidence="3" type="ORF">FRACYDRAFT_246633</name>
</gene>